<dbReference type="KEGG" id="aue:C5O00_14380"/>
<evidence type="ECO:0000313" key="2">
    <source>
        <dbReference type="EMBL" id="AVI52279.1"/>
    </source>
</evidence>
<sequence>MKKSIQLLVFICAIVLYGQQSFAQDCTSVNTSRDIELDGSSDREEIKLNVAADVKHLHLFINSTISTGFLTVEIYDPKGKKRGYYTVESQMNSNAKKKETVCGQMQKQISDPIKGDWVVRLIPKNVKGKVSVHSGQTQEKS</sequence>
<evidence type="ECO:0008006" key="4">
    <source>
        <dbReference type="Google" id="ProtNLM"/>
    </source>
</evidence>
<gene>
    <name evidence="2" type="ORF">C5O00_14380</name>
</gene>
<keyword evidence="3" id="KW-1185">Reference proteome</keyword>
<dbReference type="AlphaFoldDB" id="A0A2S0I049"/>
<evidence type="ECO:0000256" key="1">
    <source>
        <dbReference type="SAM" id="SignalP"/>
    </source>
</evidence>
<evidence type="ECO:0000313" key="3">
    <source>
        <dbReference type="Proteomes" id="UP000238442"/>
    </source>
</evidence>
<dbReference type="OrthoDB" id="1453618at2"/>
<feature type="signal peptide" evidence="1">
    <location>
        <begin position="1"/>
        <end position="23"/>
    </location>
</feature>
<name>A0A2S0I049_9FLAO</name>
<dbReference type="Proteomes" id="UP000238442">
    <property type="component" value="Chromosome"/>
</dbReference>
<reference evidence="2 3" key="1">
    <citation type="submission" date="2018-02" db="EMBL/GenBank/DDBJ databases">
        <title>Genomic analysis of the strain RR4-38 isolated from a seawater recirculating aquaculture system.</title>
        <authorList>
            <person name="Kim Y.-S."/>
            <person name="Jang Y.H."/>
            <person name="Kim K.-H."/>
        </authorList>
    </citation>
    <scope>NUCLEOTIDE SEQUENCE [LARGE SCALE GENOMIC DNA]</scope>
    <source>
        <strain evidence="2 3">RR4-38</strain>
    </source>
</reference>
<dbReference type="EMBL" id="CP027062">
    <property type="protein sequence ID" value="AVI52279.1"/>
    <property type="molecule type" value="Genomic_DNA"/>
</dbReference>
<accession>A0A2S0I049</accession>
<protein>
    <recommendedName>
        <fullName evidence="4">DUF2914 domain-containing protein</fullName>
    </recommendedName>
</protein>
<proteinExistence type="predicted"/>
<feature type="chain" id="PRO_5015752938" description="DUF2914 domain-containing protein" evidence="1">
    <location>
        <begin position="24"/>
        <end position="141"/>
    </location>
</feature>
<keyword evidence="1" id="KW-0732">Signal</keyword>
<organism evidence="2 3">
    <name type="scientific">Pukyongia salina</name>
    <dbReference type="NCBI Taxonomy" id="2094025"/>
    <lineage>
        <taxon>Bacteria</taxon>
        <taxon>Pseudomonadati</taxon>
        <taxon>Bacteroidota</taxon>
        <taxon>Flavobacteriia</taxon>
        <taxon>Flavobacteriales</taxon>
        <taxon>Flavobacteriaceae</taxon>
        <taxon>Pukyongia</taxon>
    </lineage>
</organism>
<dbReference type="RefSeq" id="WP_105217518.1">
    <property type="nucleotide sequence ID" value="NZ_CP027062.1"/>
</dbReference>